<sequence length="82" mass="9182">MMDQLKQHNLCNKPTNFGAQTNISVRIEREFRWLDDTVKTPMAEAKDQRQMRRPGSSVGSAAHGLGGGRGIVQNWLVWSSGQ</sequence>
<keyword evidence="2" id="KW-1185">Reference proteome</keyword>
<evidence type="ECO:0000313" key="2">
    <source>
        <dbReference type="Proteomes" id="UP000887572"/>
    </source>
</evidence>
<organism evidence="2 3">
    <name type="scientific">Globodera rostochiensis</name>
    <name type="common">Golden nematode worm</name>
    <name type="synonym">Heterodera rostochiensis</name>
    <dbReference type="NCBI Taxonomy" id="31243"/>
    <lineage>
        <taxon>Eukaryota</taxon>
        <taxon>Metazoa</taxon>
        <taxon>Ecdysozoa</taxon>
        <taxon>Nematoda</taxon>
        <taxon>Chromadorea</taxon>
        <taxon>Rhabditida</taxon>
        <taxon>Tylenchina</taxon>
        <taxon>Tylenchomorpha</taxon>
        <taxon>Tylenchoidea</taxon>
        <taxon>Heteroderidae</taxon>
        <taxon>Heteroderinae</taxon>
        <taxon>Globodera</taxon>
    </lineage>
</organism>
<protein>
    <submittedName>
        <fullName evidence="3">Uncharacterized protein</fullName>
    </submittedName>
</protein>
<dbReference type="Proteomes" id="UP000887572">
    <property type="component" value="Unplaced"/>
</dbReference>
<dbReference type="WBParaSite" id="Gr19_v10_g2325.t1">
    <property type="protein sequence ID" value="Gr19_v10_g2325.t1"/>
    <property type="gene ID" value="Gr19_v10_g2325"/>
</dbReference>
<accession>A0A914HL43</accession>
<feature type="region of interest" description="Disordered" evidence="1">
    <location>
        <begin position="41"/>
        <end position="65"/>
    </location>
</feature>
<evidence type="ECO:0000313" key="3">
    <source>
        <dbReference type="WBParaSite" id="Gr19_v10_g2325.t1"/>
    </source>
</evidence>
<reference evidence="3" key="1">
    <citation type="submission" date="2022-11" db="UniProtKB">
        <authorList>
            <consortium name="WormBaseParasite"/>
        </authorList>
    </citation>
    <scope>IDENTIFICATION</scope>
</reference>
<feature type="compositionally biased region" description="Basic and acidic residues" evidence="1">
    <location>
        <begin position="41"/>
        <end position="50"/>
    </location>
</feature>
<name>A0A914HL43_GLORO</name>
<proteinExistence type="predicted"/>
<evidence type="ECO:0000256" key="1">
    <source>
        <dbReference type="SAM" id="MobiDB-lite"/>
    </source>
</evidence>
<dbReference type="AlphaFoldDB" id="A0A914HL43"/>